<organism evidence="1 2">
    <name type="scientific">Kibdelosporangium aridum</name>
    <dbReference type="NCBI Taxonomy" id="2030"/>
    <lineage>
        <taxon>Bacteria</taxon>
        <taxon>Bacillati</taxon>
        <taxon>Actinomycetota</taxon>
        <taxon>Actinomycetes</taxon>
        <taxon>Pseudonocardiales</taxon>
        <taxon>Pseudonocardiaceae</taxon>
        <taxon>Kibdelosporangium</taxon>
    </lineage>
</organism>
<sequence length="63" mass="6658">MIFGAAGAGAVLLPSQWTADARTIHAQAADDLALWYDKPAGAEWLRVLPIGNGDVIPPAWSRS</sequence>
<gene>
    <name evidence="1" type="ORF">DMH04_56035</name>
</gene>
<dbReference type="EMBL" id="QHKI01000139">
    <property type="protein sequence ID" value="RSM58578.1"/>
    <property type="molecule type" value="Genomic_DNA"/>
</dbReference>
<accession>A0A428XTE4</accession>
<comment type="caution">
    <text evidence="1">The sequence shown here is derived from an EMBL/GenBank/DDBJ whole genome shotgun (WGS) entry which is preliminary data.</text>
</comment>
<name>A0A428XTE4_KIBAR</name>
<proteinExistence type="predicted"/>
<dbReference type="Proteomes" id="UP000287547">
    <property type="component" value="Unassembled WGS sequence"/>
</dbReference>
<dbReference type="AlphaFoldDB" id="A0A428XTE4"/>
<protein>
    <submittedName>
        <fullName evidence="1">Uncharacterized protein</fullName>
    </submittedName>
</protein>
<reference evidence="1 2" key="1">
    <citation type="submission" date="2018-05" db="EMBL/GenBank/DDBJ databases">
        <title>Evolution of GPA BGCs.</title>
        <authorList>
            <person name="Waglechner N."/>
            <person name="Wright G.D."/>
        </authorList>
    </citation>
    <scope>NUCLEOTIDE SEQUENCE [LARGE SCALE GENOMIC DNA]</scope>
    <source>
        <strain evidence="1 2">A82846</strain>
    </source>
</reference>
<evidence type="ECO:0000313" key="2">
    <source>
        <dbReference type="Proteomes" id="UP000287547"/>
    </source>
</evidence>
<evidence type="ECO:0000313" key="1">
    <source>
        <dbReference type="EMBL" id="RSM58578.1"/>
    </source>
</evidence>